<gene>
    <name evidence="1" type="ORF">JCM19237_4645</name>
</gene>
<dbReference type="AlphaFoldDB" id="A0A090QZD5"/>
<dbReference type="Gene3D" id="6.10.280.50">
    <property type="match status" value="1"/>
</dbReference>
<protein>
    <recommendedName>
        <fullName evidence="3">DUF465 domain-containing protein</fullName>
    </recommendedName>
</protein>
<organism evidence="1 2">
    <name type="scientific">Photobacterium aphoticum</name>
    <dbReference type="NCBI Taxonomy" id="754436"/>
    <lineage>
        <taxon>Bacteria</taxon>
        <taxon>Pseudomonadati</taxon>
        <taxon>Pseudomonadota</taxon>
        <taxon>Gammaproteobacteria</taxon>
        <taxon>Vibrionales</taxon>
        <taxon>Vibrionaceae</taxon>
        <taxon>Photobacterium</taxon>
    </lineage>
</organism>
<comment type="caution">
    <text evidence="1">The sequence shown here is derived from an EMBL/GenBank/DDBJ whole genome shotgun (WGS) entry which is preliminary data.</text>
</comment>
<evidence type="ECO:0000313" key="1">
    <source>
        <dbReference type="EMBL" id="GAL07229.1"/>
    </source>
</evidence>
<dbReference type="STRING" id="754436.JCM19237_4645"/>
<dbReference type="InterPro" id="IPR007420">
    <property type="entry name" value="DUF465"/>
</dbReference>
<evidence type="ECO:0008006" key="3">
    <source>
        <dbReference type="Google" id="ProtNLM"/>
    </source>
</evidence>
<dbReference type="Proteomes" id="UP000029227">
    <property type="component" value="Unassembled WGS sequence"/>
</dbReference>
<proteinExistence type="predicted"/>
<dbReference type="eggNOG" id="COG2841">
    <property type="taxonomic scope" value="Bacteria"/>
</dbReference>
<name>A0A090QZD5_9GAMM</name>
<evidence type="ECO:0000313" key="2">
    <source>
        <dbReference type="Proteomes" id="UP000029227"/>
    </source>
</evidence>
<dbReference type="InterPro" id="IPR038444">
    <property type="entry name" value="DUF465_sf"/>
</dbReference>
<reference evidence="1 2" key="1">
    <citation type="journal article" date="2014" name="Genome Announc.">
        <title>Draft Genome Sequences of Two Vibrionaceae Species, Vibrio ponticus C121 and Photobacterium aphoticum C119, Isolated as Coral Reef Microbiota.</title>
        <authorList>
            <person name="Al-saari N."/>
            <person name="Meirelles P.M."/>
            <person name="Mino S."/>
            <person name="Suda W."/>
            <person name="Oshima K."/>
            <person name="Hattori M."/>
            <person name="Ohkuma M."/>
            <person name="Thompson F.L."/>
            <person name="Gomez-Gil B."/>
            <person name="Sawabe T."/>
            <person name="Sawabe T."/>
        </authorList>
    </citation>
    <scope>NUCLEOTIDE SEQUENCE [LARGE SCALE GENOMIC DNA]</scope>
    <source>
        <strain evidence="1 2">JCM 19237</strain>
    </source>
</reference>
<sequence length="78" mass="9333">MLGENHALFIEFPELQDKIKELKNSDEHFKQMSDRYHHLDHKIRGLECNNIPTDDAHFTQLKLERLQLKDKLYSLLSN</sequence>
<dbReference type="EMBL" id="BBMN01000015">
    <property type="protein sequence ID" value="GAL07229.1"/>
    <property type="molecule type" value="Genomic_DNA"/>
</dbReference>
<accession>A0A090QZD5</accession>
<dbReference type="Pfam" id="PF04325">
    <property type="entry name" value="DUF465"/>
    <property type="match status" value="1"/>
</dbReference>